<dbReference type="Proteomes" id="UP001552594">
    <property type="component" value="Unassembled WGS sequence"/>
</dbReference>
<gene>
    <name evidence="9" type="ORF">AB0L16_01500</name>
</gene>
<evidence type="ECO:0000259" key="8">
    <source>
        <dbReference type="PROSITE" id="PS51755"/>
    </source>
</evidence>
<name>A0ABV3JQI7_STRON</name>
<evidence type="ECO:0000256" key="5">
    <source>
        <dbReference type="ARBA" id="ARBA00023163"/>
    </source>
</evidence>
<feature type="domain" description="OmpR/PhoB-type" evidence="8">
    <location>
        <begin position="1"/>
        <end position="100"/>
    </location>
</feature>
<dbReference type="InterPro" id="IPR036388">
    <property type="entry name" value="WH-like_DNA-bd_sf"/>
</dbReference>
<dbReference type="SMART" id="SM01043">
    <property type="entry name" value="BTAD"/>
    <property type="match status" value="1"/>
</dbReference>
<feature type="region of interest" description="Disordered" evidence="7">
    <location>
        <begin position="490"/>
        <end position="518"/>
    </location>
</feature>
<keyword evidence="3" id="KW-0805">Transcription regulation</keyword>
<dbReference type="InterPro" id="IPR002182">
    <property type="entry name" value="NB-ARC"/>
</dbReference>
<dbReference type="PANTHER" id="PTHR35807">
    <property type="entry name" value="TRANSCRIPTIONAL REGULATOR REDD-RELATED"/>
    <property type="match status" value="1"/>
</dbReference>
<sequence>MTPAPGFRFALLGPVRAWYDGTEVDLGRPQQREVLSVLLAAAGRTVSMPLIIDAIWDEGDRPARPEHAVRTHIWRLRRALAPYAGQPPLLTVGDGYTLRVPRPSVDAWDFVRARSRAERIRAAGGAAGEAREVVTEALRLWSAEPLAGLYGPHARALRTQLAGVRQSLLETRLELDAEIGDRPNLAAEAGALVVEYPAGQRLRAVQMLALYRAGRQAEALGVFEDTRRFLGPGTAPGEPLRRLHARILRSDPALRPAAPAVAPRPGSLPPRIGGFTGRTAELTELTRLLTGADAPAVVVSAVNGMAGVGKTALAVHTAHGLAGRFPDGQLYADLRGADRRPLDPQSVLALLLRELGTADEDIPEDGGERVTLYRSLLADRRRLLVLDNAASPEQVRPLIPGTAGSAVLVTSRARLSELAGAHHLRLGVLPAGQALELLRRVAGERRVDAEPEAAAALATACGLLPLALRIAASRLAAEPDCTIAELTRRLTGQRHQAPRHREHGHQERPHPGQRPRLDELRSGDAAVEAAFELSYTRLNPRQARAFRLLSLPEADDLALPCAAALLGDDPADPGPTEELLESLVDLNLLESHHLGRYHFHDLLREFARARSAREDQPAATGAAFARLLDFLLATARTADAIAHSADPAERGLIEAPVASPGLDFADARQAAGWMRRETPVQRAVLVRACTDPALPAAQAVDLVDRLNTVLSGRDHVTAMAELAGKLARVAARRGERDAEALARYVRGNALWHANSYPQAEFELTRALELSTGADGARLRASAHLTLCAGARVQGRFAEAVRHGESSVGLFRSLGAPVAEGTALGELAFNYARLGRLNEARAAAERGAELVGGQESVSQAIGRYYLARVLRECGATAEARAAAESALALFRSLNVTAFEVATGNLLAELHLIEGRFSLAADTAETFLPPARRTSGMLEGGLLRSLGRSLSRLGQPSRARACLEAALDLFDRLQAGSEAEQTRQLLSALA</sequence>
<dbReference type="PANTHER" id="PTHR35807:SF1">
    <property type="entry name" value="TRANSCRIPTIONAL REGULATOR REDD"/>
    <property type="match status" value="1"/>
</dbReference>
<reference evidence="9 10" key="1">
    <citation type="submission" date="2024-06" db="EMBL/GenBank/DDBJ databases">
        <title>The Natural Products Discovery Center: Release of the First 8490 Sequenced Strains for Exploring Actinobacteria Biosynthetic Diversity.</title>
        <authorList>
            <person name="Kalkreuter E."/>
            <person name="Kautsar S.A."/>
            <person name="Yang D."/>
            <person name="Bader C.D."/>
            <person name="Teijaro C.N."/>
            <person name="Fluegel L."/>
            <person name="Davis C.M."/>
            <person name="Simpson J.R."/>
            <person name="Lauterbach L."/>
            <person name="Steele A.D."/>
            <person name="Gui C."/>
            <person name="Meng S."/>
            <person name="Li G."/>
            <person name="Viehrig K."/>
            <person name="Ye F."/>
            <person name="Su P."/>
            <person name="Kiefer A.F."/>
            <person name="Nichols A."/>
            <person name="Cepeda A.J."/>
            <person name="Yan W."/>
            <person name="Fan B."/>
            <person name="Jiang Y."/>
            <person name="Adhikari A."/>
            <person name="Zheng C.-J."/>
            <person name="Schuster L."/>
            <person name="Cowan T.M."/>
            <person name="Smanski M.J."/>
            <person name="Chevrette M.G."/>
            <person name="De Carvalho L.P.S."/>
            <person name="Shen B."/>
        </authorList>
    </citation>
    <scope>NUCLEOTIDE SEQUENCE [LARGE SCALE GENOMIC DNA]</scope>
    <source>
        <strain evidence="9 10">NPDC052347</strain>
    </source>
</reference>
<proteinExistence type="inferred from homology"/>
<dbReference type="Pfam" id="PF00931">
    <property type="entry name" value="NB-ARC"/>
    <property type="match status" value="1"/>
</dbReference>
<dbReference type="InterPro" id="IPR016032">
    <property type="entry name" value="Sig_transdc_resp-reg_C-effctor"/>
</dbReference>
<evidence type="ECO:0000313" key="9">
    <source>
        <dbReference type="EMBL" id="MEV5505141.1"/>
    </source>
</evidence>
<dbReference type="Pfam" id="PF00486">
    <property type="entry name" value="Trans_reg_C"/>
    <property type="match status" value="1"/>
</dbReference>
<dbReference type="InterPro" id="IPR019734">
    <property type="entry name" value="TPR_rpt"/>
</dbReference>
<dbReference type="Gene3D" id="1.25.40.10">
    <property type="entry name" value="Tetratricopeptide repeat domain"/>
    <property type="match status" value="3"/>
</dbReference>
<dbReference type="InterPro" id="IPR051677">
    <property type="entry name" value="AfsR-DnrI-RedD_regulator"/>
</dbReference>
<dbReference type="EMBL" id="JBFAUK010000001">
    <property type="protein sequence ID" value="MEV5505141.1"/>
    <property type="molecule type" value="Genomic_DNA"/>
</dbReference>
<evidence type="ECO:0000256" key="1">
    <source>
        <dbReference type="ARBA" id="ARBA00005820"/>
    </source>
</evidence>
<protein>
    <submittedName>
        <fullName evidence="9">BTAD domain-containing putative transcriptional regulator</fullName>
    </submittedName>
</protein>
<feature type="compositionally biased region" description="Basic and acidic residues" evidence="7">
    <location>
        <begin position="504"/>
        <end position="518"/>
    </location>
</feature>
<keyword evidence="2" id="KW-0902">Two-component regulatory system</keyword>
<dbReference type="SMART" id="SM00028">
    <property type="entry name" value="TPR"/>
    <property type="match status" value="5"/>
</dbReference>
<keyword evidence="5" id="KW-0804">Transcription</keyword>
<keyword evidence="10" id="KW-1185">Reference proteome</keyword>
<dbReference type="InterPro" id="IPR001867">
    <property type="entry name" value="OmpR/PhoB-type_DNA-bd"/>
</dbReference>
<evidence type="ECO:0000313" key="10">
    <source>
        <dbReference type="Proteomes" id="UP001552594"/>
    </source>
</evidence>
<evidence type="ECO:0000256" key="2">
    <source>
        <dbReference type="ARBA" id="ARBA00023012"/>
    </source>
</evidence>
<dbReference type="PRINTS" id="PR00364">
    <property type="entry name" value="DISEASERSIST"/>
</dbReference>
<keyword evidence="4 6" id="KW-0238">DNA-binding</keyword>
<evidence type="ECO:0000256" key="4">
    <source>
        <dbReference type="ARBA" id="ARBA00023125"/>
    </source>
</evidence>
<comment type="similarity">
    <text evidence="1">Belongs to the AfsR/DnrI/RedD regulatory family.</text>
</comment>
<dbReference type="InterPro" id="IPR027417">
    <property type="entry name" value="P-loop_NTPase"/>
</dbReference>
<dbReference type="SUPFAM" id="SSF52540">
    <property type="entry name" value="P-loop containing nucleoside triphosphate hydrolases"/>
    <property type="match status" value="1"/>
</dbReference>
<dbReference type="Gene3D" id="3.40.50.300">
    <property type="entry name" value="P-loop containing nucleotide triphosphate hydrolases"/>
    <property type="match status" value="1"/>
</dbReference>
<dbReference type="SUPFAM" id="SSF46894">
    <property type="entry name" value="C-terminal effector domain of the bipartite response regulators"/>
    <property type="match status" value="1"/>
</dbReference>
<dbReference type="SUPFAM" id="SSF48452">
    <property type="entry name" value="TPR-like"/>
    <property type="match status" value="2"/>
</dbReference>
<organism evidence="9 10">
    <name type="scientific">Streptomyces orinoci</name>
    <name type="common">Streptoverticillium orinoci</name>
    <dbReference type="NCBI Taxonomy" id="67339"/>
    <lineage>
        <taxon>Bacteria</taxon>
        <taxon>Bacillati</taxon>
        <taxon>Actinomycetota</taxon>
        <taxon>Actinomycetes</taxon>
        <taxon>Kitasatosporales</taxon>
        <taxon>Streptomycetaceae</taxon>
        <taxon>Streptomyces</taxon>
    </lineage>
</organism>
<feature type="DNA-binding region" description="OmpR/PhoB-type" evidence="6">
    <location>
        <begin position="1"/>
        <end position="100"/>
    </location>
</feature>
<dbReference type="PROSITE" id="PS51755">
    <property type="entry name" value="OMPR_PHOB"/>
    <property type="match status" value="1"/>
</dbReference>
<dbReference type="Pfam" id="PF03704">
    <property type="entry name" value="BTAD"/>
    <property type="match status" value="1"/>
</dbReference>
<dbReference type="SMART" id="SM00862">
    <property type="entry name" value="Trans_reg_C"/>
    <property type="match status" value="1"/>
</dbReference>
<dbReference type="InterPro" id="IPR005158">
    <property type="entry name" value="BTAD"/>
</dbReference>
<accession>A0ABV3JQI7</accession>
<dbReference type="Gene3D" id="1.10.10.10">
    <property type="entry name" value="Winged helix-like DNA-binding domain superfamily/Winged helix DNA-binding domain"/>
    <property type="match status" value="1"/>
</dbReference>
<evidence type="ECO:0000256" key="6">
    <source>
        <dbReference type="PROSITE-ProRule" id="PRU01091"/>
    </source>
</evidence>
<dbReference type="RefSeq" id="WP_161968712.1">
    <property type="nucleotide sequence ID" value="NZ_JBFAUK010000001.1"/>
</dbReference>
<evidence type="ECO:0000256" key="7">
    <source>
        <dbReference type="SAM" id="MobiDB-lite"/>
    </source>
</evidence>
<evidence type="ECO:0000256" key="3">
    <source>
        <dbReference type="ARBA" id="ARBA00023015"/>
    </source>
</evidence>
<comment type="caution">
    <text evidence="9">The sequence shown here is derived from an EMBL/GenBank/DDBJ whole genome shotgun (WGS) entry which is preliminary data.</text>
</comment>
<dbReference type="InterPro" id="IPR011990">
    <property type="entry name" value="TPR-like_helical_dom_sf"/>
</dbReference>
<dbReference type="CDD" id="cd00383">
    <property type="entry name" value="trans_reg_C"/>
    <property type="match status" value="1"/>
</dbReference>